<feature type="transmembrane region" description="Helical" evidence="1">
    <location>
        <begin position="12"/>
        <end position="29"/>
    </location>
</feature>
<keyword evidence="1" id="KW-0472">Membrane</keyword>
<evidence type="ECO:0000256" key="1">
    <source>
        <dbReference type="SAM" id="Phobius"/>
    </source>
</evidence>
<evidence type="ECO:0000313" key="2">
    <source>
        <dbReference type="EMBL" id="KCW45900.1"/>
    </source>
</evidence>
<accession>A0A058ZXZ3</accession>
<reference evidence="2" key="1">
    <citation type="submission" date="2013-07" db="EMBL/GenBank/DDBJ databases">
        <title>The genome of Eucalyptus grandis.</title>
        <authorList>
            <person name="Schmutz J."/>
            <person name="Hayes R."/>
            <person name="Myburg A."/>
            <person name="Tuskan G."/>
            <person name="Grattapaglia D."/>
            <person name="Rokhsar D.S."/>
        </authorList>
    </citation>
    <scope>NUCLEOTIDE SEQUENCE</scope>
    <source>
        <tissue evidence="2">Leaf extractions</tissue>
    </source>
</reference>
<organism evidence="2">
    <name type="scientific">Eucalyptus grandis</name>
    <name type="common">Flooded gum</name>
    <dbReference type="NCBI Taxonomy" id="71139"/>
    <lineage>
        <taxon>Eukaryota</taxon>
        <taxon>Viridiplantae</taxon>
        <taxon>Streptophyta</taxon>
        <taxon>Embryophyta</taxon>
        <taxon>Tracheophyta</taxon>
        <taxon>Spermatophyta</taxon>
        <taxon>Magnoliopsida</taxon>
        <taxon>eudicotyledons</taxon>
        <taxon>Gunneridae</taxon>
        <taxon>Pentapetalae</taxon>
        <taxon>rosids</taxon>
        <taxon>malvids</taxon>
        <taxon>Myrtales</taxon>
        <taxon>Myrtaceae</taxon>
        <taxon>Myrtoideae</taxon>
        <taxon>Eucalypteae</taxon>
        <taxon>Eucalyptus</taxon>
    </lineage>
</organism>
<dbReference type="EMBL" id="KK198769">
    <property type="protein sequence ID" value="KCW45900.1"/>
    <property type="molecule type" value="Genomic_DNA"/>
</dbReference>
<feature type="transmembrane region" description="Helical" evidence="1">
    <location>
        <begin position="41"/>
        <end position="63"/>
    </location>
</feature>
<dbReference type="AlphaFoldDB" id="A0A058ZXZ3"/>
<dbReference type="InParanoid" id="A0A058ZXZ3"/>
<sequence length="73" mass="8712">MLSILSARMSNAWNVFTMFYTSKFRYSFFFGRRLYSFKIDFFVYLCALILSLFLFYSIGVCTSKCFGPCMKRK</sequence>
<gene>
    <name evidence="2" type="ORF">EUGRSUZ_L00269</name>
</gene>
<dbReference type="Gramene" id="KCW45900">
    <property type="protein sequence ID" value="KCW45900"/>
    <property type="gene ID" value="EUGRSUZ_L00269"/>
</dbReference>
<proteinExistence type="predicted"/>
<keyword evidence="1" id="KW-1133">Transmembrane helix</keyword>
<protein>
    <submittedName>
        <fullName evidence="2">Uncharacterized protein</fullName>
    </submittedName>
</protein>
<name>A0A058ZXZ3_EUCGR</name>
<keyword evidence="1" id="KW-0812">Transmembrane</keyword>